<organism evidence="7 8">
    <name type="scientific">Tibeticola sediminis</name>
    <dbReference type="NCBI Taxonomy" id="1917811"/>
    <lineage>
        <taxon>Bacteria</taxon>
        <taxon>Pseudomonadati</taxon>
        <taxon>Pseudomonadota</taxon>
        <taxon>Betaproteobacteria</taxon>
        <taxon>Burkholderiales</taxon>
        <taxon>Comamonadaceae</taxon>
        <taxon>Tibeticola</taxon>
    </lineage>
</organism>
<sequence length="237" mass="25428">MTATPRTQAVAALRGPLRAGAEALGWALTEAQLEALLDYLELIAKWNRVYNLTAVREPAEMLTHHVLDSLAVVGPLRRQLQAQGLAGPRRVLDVGSGAGLPGVVLALCAPELEVSCVDTVAKKAAFIQQAAVALRLPNLRGLHARVETLSAARGQAYDVVTSRAFASLSDFTRWSRAALAEGGFWMAMKGRVPDDEIAALPPEVSVFHVERLTVPGLDAERCIVWMRPASLHDAALT</sequence>
<dbReference type="CDD" id="cd02440">
    <property type="entry name" value="AdoMet_MTases"/>
    <property type="match status" value="1"/>
</dbReference>
<gene>
    <name evidence="6" type="primary">rsmG</name>
    <name evidence="7" type="ORF">EDC62_1944</name>
</gene>
<keyword evidence="3 6" id="KW-0489">Methyltransferase</keyword>
<feature type="binding site" evidence="6">
    <location>
        <position position="163"/>
    </location>
    <ligand>
        <name>S-adenosyl-L-methionine</name>
        <dbReference type="ChEBI" id="CHEBI:59789"/>
    </ligand>
</feature>
<name>A0A3N4UZ67_9BURK</name>
<evidence type="ECO:0000256" key="1">
    <source>
        <dbReference type="ARBA" id="ARBA00022490"/>
    </source>
</evidence>
<feature type="binding site" evidence="6">
    <location>
        <begin position="146"/>
        <end position="147"/>
    </location>
    <ligand>
        <name>S-adenosyl-L-methionine</name>
        <dbReference type="ChEBI" id="CHEBI:59789"/>
    </ligand>
</feature>
<evidence type="ECO:0000256" key="2">
    <source>
        <dbReference type="ARBA" id="ARBA00022552"/>
    </source>
</evidence>
<dbReference type="Pfam" id="PF02527">
    <property type="entry name" value="GidB"/>
    <property type="match status" value="1"/>
</dbReference>
<keyword evidence="5 6" id="KW-0949">S-adenosyl-L-methionine</keyword>
<comment type="caution">
    <text evidence="6">Lacks conserved residue(s) required for the propagation of feature annotation.</text>
</comment>
<protein>
    <recommendedName>
        <fullName evidence="6">Ribosomal RNA small subunit methyltransferase G</fullName>
        <ecNumber evidence="6">2.1.1.170</ecNumber>
    </recommendedName>
    <alternativeName>
        <fullName evidence="6">16S rRNA 7-methylguanosine methyltransferase</fullName>
        <shortName evidence="6">16S rRNA m7G methyltransferase</shortName>
    </alternativeName>
</protein>
<dbReference type="PANTHER" id="PTHR31760">
    <property type="entry name" value="S-ADENOSYL-L-METHIONINE-DEPENDENT METHYLTRANSFERASES SUPERFAMILY PROTEIN"/>
    <property type="match status" value="1"/>
</dbReference>
<comment type="catalytic activity">
    <reaction evidence="6">
        <text>guanosine(527) in 16S rRNA + S-adenosyl-L-methionine = N(7)-methylguanosine(527) in 16S rRNA + S-adenosyl-L-homocysteine</text>
        <dbReference type="Rhea" id="RHEA:42732"/>
        <dbReference type="Rhea" id="RHEA-COMP:10209"/>
        <dbReference type="Rhea" id="RHEA-COMP:10210"/>
        <dbReference type="ChEBI" id="CHEBI:57856"/>
        <dbReference type="ChEBI" id="CHEBI:59789"/>
        <dbReference type="ChEBI" id="CHEBI:74269"/>
        <dbReference type="ChEBI" id="CHEBI:74480"/>
        <dbReference type="EC" id="2.1.1.170"/>
    </reaction>
</comment>
<proteinExistence type="inferred from homology"/>
<dbReference type="HAMAP" id="MF_00074">
    <property type="entry name" value="16SrRNA_methyltr_G"/>
    <property type="match status" value="1"/>
</dbReference>
<comment type="similarity">
    <text evidence="6">Belongs to the methyltransferase superfamily. RNA methyltransferase RsmG family.</text>
</comment>
<dbReference type="Proteomes" id="UP000272193">
    <property type="component" value="Unassembled WGS sequence"/>
</dbReference>
<dbReference type="Gene3D" id="3.40.50.150">
    <property type="entry name" value="Vaccinia Virus protein VP39"/>
    <property type="match status" value="1"/>
</dbReference>
<keyword evidence="8" id="KW-1185">Reference proteome</keyword>
<dbReference type="PANTHER" id="PTHR31760:SF0">
    <property type="entry name" value="S-ADENOSYL-L-METHIONINE-DEPENDENT METHYLTRANSFERASES SUPERFAMILY PROTEIN"/>
    <property type="match status" value="1"/>
</dbReference>
<dbReference type="GO" id="GO:0005829">
    <property type="term" value="C:cytosol"/>
    <property type="evidence" value="ECO:0007669"/>
    <property type="project" value="TreeGrafter"/>
</dbReference>
<evidence type="ECO:0000313" key="8">
    <source>
        <dbReference type="Proteomes" id="UP000272193"/>
    </source>
</evidence>
<dbReference type="GO" id="GO:0070043">
    <property type="term" value="F:rRNA (guanine-N7-)-methyltransferase activity"/>
    <property type="evidence" value="ECO:0007669"/>
    <property type="project" value="UniProtKB-UniRule"/>
</dbReference>
<evidence type="ECO:0000256" key="4">
    <source>
        <dbReference type="ARBA" id="ARBA00022679"/>
    </source>
</evidence>
<feature type="binding site" evidence="6">
    <location>
        <position position="100"/>
    </location>
    <ligand>
        <name>S-adenosyl-L-methionine</name>
        <dbReference type="ChEBI" id="CHEBI:59789"/>
    </ligand>
</feature>
<dbReference type="InterPro" id="IPR029063">
    <property type="entry name" value="SAM-dependent_MTases_sf"/>
</dbReference>
<dbReference type="SUPFAM" id="SSF53335">
    <property type="entry name" value="S-adenosyl-L-methionine-dependent methyltransferases"/>
    <property type="match status" value="1"/>
</dbReference>
<comment type="function">
    <text evidence="6">Specifically methylates the N7 position of guanine in position 527 of 16S rRNA.</text>
</comment>
<keyword evidence="2 6" id="KW-0698">rRNA processing</keyword>
<evidence type="ECO:0000313" key="7">
    <source>
        <dbReference type="EMBL" id="RPE66870.1"/>
    </source>
</evidence>
<keyword evidence="4 6" id="KW-0808">Transferase</keyword>
<dbReference type="NCBIfam" id="TIGR00138">
    <property type="entry name" value="rsmG_gidB"/>
    <property type="match status" value="1"/>
</dbReference>
<accession>A0A3N4UZ67</accession>
<dbReference type="EMBL" id="RKQL01000004">
    <property type="protein sequence ID" value="RPE66870.1"/>
    <property type="molecule type" value="Genomic_DNA"/>
</dbReference>
<dbReference type="RefSeq" id="WP_245968830.1">
    <property type="nucleotide sequence ID" value="NZ_RKQL01000004.1"/>
</dbReference>
<dbReference type="InterPro" id="IPR003682">
    <property type="entry name" value="rRNA_ssu_MeTfrase_G"/>
</dbReference>
<dbReference type="PIRSF" id="PIRSF003078">
    <property type="entry name" value="GidB"/>
    <property type="match status" value="1"/>
</dbReference>
<keyword evidence="1 6" id="KW-0963">Cytoplasm</keyword>
<comment type="caution">
    <text evidence="7">The sequence shown here is derived from an EMBL/GenBank/DDBJ whole genome shotgun (WGS) entry which is preliminary data.</text>
</comment>
<dbReference type="EC" id="2.1.1.170" evidence="6"/>
<comment type="subcellular location">
    <subcellularLocation>
        <location evidence="6">Cytoplasm</location>
    </subcellularLocation>
</comment>
<evidence type="ECO:0000256" key="3">
    <source>
        <dbReference type="ARBA" id="ARBA00022603"/>
    </source>
</evidence>
<evidence type="ECO:0000256" key="6">
    <source>
        <dbReference type="HAMAP-Rule" id="MF_00074"/>
    </source>
</evidence>
<evidence type="ECO:0000256" key="5">
    <source>
        <dbReference type="ARBA" id="ARBA00022691"/>
    </source>
</evidence>
<feature type="binding site" evidence="6">
    <location>
        <position position="95"/>
    </location>
    <ligand>
        <name>S-adenosyl-L-methionine</name>
        <dbReference type="ChEBI" id="CHEBI:59789"/>
    </ligand>
</feature>
<reference evidence="7 8" key="1">
    <citation type="submission" date="2018-11" db="EMBL/GenBank/DDBJ databases">
        <title>Genomic Encyclopedia of Type Strains, Phase IV (KMG-IV): sequencing the most valuable type-strain genomes for metagenomic binning, comparative biology and taxonomic classification.</title>
        <authorList>
            <person name="Goeker M."/>
        </authorList>
    </citation>
    <scope>NUCLEOTIDE SEQUENCE [LARGE SCALE GENOMIC DNA]</scope>
    <source>
        <strain evidence="7 8">DSM 101684</strain>
    </source>
</reference>
<dbReference type="AlphaFoldDB" id="A0A3N4UZ67"/>